<sequence>MISLKAKGIAKIKYYPLTKYLHRNISPFNTETAVFNSQVHFLNYNRMISDTHGSDKEGWASPELFRGHLAGGNMIITPADMRQIIGSAAETRGCL</sequence>
<evidence type="ECO:0000313" key="2">
    <source>
        <dbReference type="Proteomes" id="UP001054837"/>
    </source>
</evidence>
<dbReference type="EMBL" id="BPLQ01010001">
    <property type="protein sequence ID" value="GIY47736.1"/>
    <property type="molecule type" value="Genomic_DNA"/>
</dbReference>
<comment type="caution">
    <text evidence="1">The sequence shown here is derived from an EMBL/GenBank/DDBJ whole genome shotgun (WGS) entry which is preliminary data.</text>
</comment>
<dbReference type="AlphaFoldDB" id="A0AAV4TQD5"/>
<name>A0AAV4TQD5_9ARAC</name>
<keyword evidence="2" id="KW-1185">Reference proteome</keyword>
<organism evidence="1 2">
    <name type="scientific">Caerostris darwini</name>
    <dbReference type="NCBI Taxonomy" id="1538125"/>
    <lineage>
        <taxon>Eukaryota</taxon>
        <taxon>Metazoa</taxon>
        <taxon>Ecdysozoa</taxon>
        <taxon>Arthropoda</taxon>
        <taxon>Chelicerata</taxon>
        <taxon>Arachnida</taxon>
        <taxon>Araneae</taxon>
        <taxon>Araneomorphae</taxon>
        <taxon>Entelegynae</taxon>
        <taxon>Araneoidea</taxon>
        <taxon>Araneidae</taxon>
        <taxon>Caerostris</taxon>
    </lineage>
</organism>
<evidence type="ECO:0000313" key="1">
    <source>
        <dbReference type="EMBL" id="GIY47736.1"/>
    </source>
</evidence>
<gene>
    <name evidence="1" type="ORF">CDAR_408891</name>
</gene>
<accession>A0AAV4TQD5</accession>
<reference evidence="1 2" key="1">
    <citation type="submission" date="2021-06" db="EMBL/GenBank/DDBJ databases">
        <title>Caerostris darwini draft genome.</title>
        <authorList>
            <person name="Kono N."/>
            <person name="Arakawa K."/>
        </authorList>
    </citation>
    <scope>NUCLEOTIDE SEQUENCE [LARGE SCALE GENOMIC DNA]</scope>
</reference>
<proteinExistence type="predicted"/>
<dbReference type="Proteomes" id="UP001054837">
    <property type="component" value="Unassembled WGS sequence"/>
</dbReference>
<protein>
    <submittedName>
        <fullName evidence="1">Uncharacterized protein</fullName>
    </submittedName>
</protein>